<dbReference type="Proteomes" id="UP000192917">
    <property type="component" value="Unassembled WGS sequence"/>
</dbReference>
<dbReference type="AlphaFoldDB" id="A0A1Y6C6U8"/>
<sequence length="80" mass="9244">MFVRSVWVYGAKAFTSRQSFPEGVVPLREPEEVPVFDLEPKLVFQVDYPGCRKLTVEPVEVQLITRRHPEAQVRLIPVVH</sequence>
<proteinExistence type="predicted"/>
<gene>
    <name evidence="1" type="ORF">SAMN05428998_11775</name>
</gene>
<dbReference type="STRING" id="560819.SAMN05428998_11775"/>
<reference evidence="1 2" key="1">
    <citation type="submission" date="2017-04" db="EMBL/GenBank/DDBJ databases">
        <authorList>
            <person name="Afonso C.L."/>
            <person name="Miller P.J."/>
            <person name="Scott M.A."/>
            <person name="Spackman E."/>
            <person name="Goraichik I."/>
            <person name="Dimitrov K.M."/>
            <person name="Suarez D.L."/>
            <person name="Swayne D.E."/>
        </authorList>
    </citation>
    <scope>NUCLEOTIDE SEQUENCE [LARGE SCALE GENOMIC DNA]</scope>
    <source>
        <strain evidence="1 2">USBA 355</strain>
    </source>
</reference>
<dbReference type="EMBL" id="FWZX01000017">
    <property type="protein sequence ID" value="SMF48353.1"/>
    <property type="molecule type" value="Genomic_DNA"/>
</dbReference>
<organism evidence="1 2">
    <name type="scientific">Tistlia consotensis USBA 355</name>
    <dbReference type="NCBI Taxonomy" id="560819"/>
    <lineage>
        <taxon>Bacteria</taxon>
        <taxon>Pseudomonadati</taxon>
        <taxon>Pseudomonadota</taxon>
        <taxon>Alphaproteobacteria</taxon>
        <taxon>Rhodospirillales</taxon>
        <taxon>Rhodovibrionaceae</taxon>
        <taxon>Tistlia</taxon>
    </lineage>
</organism>
<protein>
    <submittedName>
        <fullName evidence="1">Uncharacterized protein</fullName>
    </submittedName>
</protein>
<evidence type="ECO:0000313" key="2">
    <source>
        <dbReference type="Proteomes" id="UP000192917"/>
    </source>
</evidence>
<dbReference type="RefSeq" id="WP_085124307.1">
    <property type="nucleotide sequence ID" value="NZ_FWZX01000017.1"/>
</dbReference>
<accession>A0A1Y6C6U8</accession>
<evidence type="ECO:0000313" key="1">
    <source>
        <dbReference type="EMBL" id="SMF48353.1"/>
    </source>
</evidence>
<keyword evidence="2" id="KW-1185">Reference proteome</keyword>
<name>A0A1Y6C6U8_9PROT</name>